<accession>A0ABW3SP70</accession>
<name>A0ABW3SP70_9BACT</name>
<dbReference type="Proteomes" id="UP001597094">
    <property type="component" value="Unassembled WGS sequence"/>
</dbReference>
<comment type="caution">
    <text evidence="2">The sequence shown here is derived from an EMBL/GenBank/DDBJ whole genome shotgun (WGS) entry which is preliminary data.</text>
</comment>
<proteinExistence type="predicted"/>
<gene>
    <name evidence="2" type="ORF">ACFQ2O_09365</name>
</gene>
<keyword evidence="1" id="KW-0732">Signal</keyword>
<keyword evidence="3" id="KW-1185">Reference proteome</keyword>
<dbReference type="EMBL" id="JBHTLD010000068">
    <property type="protein sequence ID" value="MFD1186413.1"/>
    <property type="molecule type" value="Genomic_DNA"/>
</dbReference>
<protein>
    <recommendedName>
        <fullName evidence="4">Lipocalin-like domain-containing protein</fullName>
    </recommendedName>
</protein>
<organism evidence="2 3">
    <name type="scientific">Pontibacter rugosus</name>
    <dbReference type="NCBI Taxonomy" id="1745966"/>
    <lineage>
        <taxon>Bacteria</taxon>
        <taxon>Pseudomonadati</taxon>
        <taxon>Bacteroidota</taxon>
        <taxon>Cytophagia</taxon>
        <taxon>Cytophagales</taxon>
        <taxon>Hymenobacteraceae</taxon>
        <taxon>Pontibacter</taxon>
    </lineage>
</organism>
<sequence length="159" mass="18653">MKKLLLIPLCFSLFFTSCSDDEEEEVIPPVSVLDADMRGEWTNTSIKRTYYNFGDEVMYEDSVLRNANFRFDGKRMTVTLPGSAEKDVWNYEFPNNTDSTYIQLHQDTTSTDYTVTSISDTVMIWEDEIRWAGFPEDVPDDQKTTSRYGVYKWKFVRKK</sequence>
<feature type="chain" id="PRO_5047305194" description="Lipocalin-like domain-containing protein" evidence="1">
    <location>
        <begin position="20"/>
        <end position="159"/>
    </location>
</feature>
<evidence type="ECO:0000313" key="2">
    <source>
        <dbReference type="EMBL" id="MFD1186413.1"/>
    </source>
</evidence>
<reference evidence="3" key="1">
    <citation type="journal article" date="2019" name="Int. J. Syst. Evol. Microbiol.">
        <title>The Global Catalogue of Microorganisms (GCM) 10K type strain sequencing project: providing services to taxonomists for standard genome sequencing and annotation.</title>
        <authorList>
            <consortium name="The Broad Institute Genomics Platform"/>
            <consortium name="The Broad Institute Genome Sequencing Center for Infectious Disease"/>
            <person name="Wu L."/>
            <person name="Ma J."/>
        </authorList>
    </citation>
    <scope>NUCLEOTIDE SEQUENCE [LARGE SCALE GENOMIC DNA]</scope>
    <source>
        <strain evidence="3">JCM 31319</strain>
    </source>
</reference>
<dbReference type="PROSITE" id="PS51257">
    <property type="entry name" value="PROKAR_LIPOPROTEIN"/>
    <property type="match status" value="1"/>
</dbReference>
<evidence type="ECO:0000313" key="3">
    <source>
        <dbReference type="Proteomes" id="UP001597094"/>
    </source>
</evidence>
<dbReference type="RefSeq" id="WP_377526239.1">
    <property type="nucleotide sequence ID" value="NZ_JBHTLD010000068.1"/>
</dbReference>
<evidence type="ECO:0008006" key="4">
    <source>
        <dbReference type="Google" id="ProtNLM"/>
    </source>
</evidence>
<evidence type="ECO:0000256" key="1">
    <source>
        <dbReference type="SAM" id="SignalP"/>
    </source>
</evidence>
<feature type="signal peptide" evidence="1">
    <location>
        <begin position="1"/>
        <end position="19"/>
    </location>
</feature>